<keyword evidence="1" id="KW-1133">Transmembrane helix</keyword>
<comment type="caution">
    <text evidence="2">The sequence shown here is derived from an EMBL/GenBank/DDBJ whole genome shotgun (WGS) entry which is preliminary data.</text>
</comment>
<organism evidence="2 3">
    <name type="scientific">Paraclostridium bifermentans</name>
    <name type="common">Clostridium bifermentans</name>
    <dbReference type="NCBI Taxonomy" id="1490"/>
    <lineage>
        <taxon>Bacteria</taxon>
        <taxon>Bacillati</taxon>
        <taxon>Bacillota</taxon>
        <taxon>Clostridia</taxon>
        <taxon>Peptostreptococcales</taxon>
        <taxon>Peptostreptococcaceae</taxon>
        <taxon>Paraclostridium</taxon>
    </lineage>
</organism>
<gene>
    <name evidence="2" type="ORF">HF875_09840</name>
</gene>
<protein>
    <submittedName>
        <fullName evidence="2">Uncharacterized protein</fullName>
    </submittedName>
</protein>
<feature type="transmembrane region" description="Helical" evidence="1">
    <location>
        <begin position="6"/>
        <end position="24"/>
    </location>
</feature>
<dbReference type="EMBL" id="JABAFD010000005">
    <property type="protein sequence ID" value="NME09820.1"/>
    <property type="molecule type" value="Genomic_DNA"/>
</dbReference>
<proteinExistence type="predicted"/>
<keyword evidence="1" id="KW-0472">Membrane</keyword>
<sequence>MNKKKLVIGIIIFVLIYAILSIGIKIDKNGFHGVIHWGEEFINIF</sequence>
<reference evidence="2 3" key="1">
    <citation type="submission" date="2020-04" db="EMBL/GenBank/DDBJ databases">
        <authorList>
            <person name="Hitch T.C.A."/>
            <person name="Wylensek D."/>
            <person name="Clavel T."/>
        </authorList>
    </citation>
    <scope>NUCLEOTIDE SEQUENCE [LARGE SCALE GENOMIC DNA]</scope>
    <source>
        <strain evidence="2 3">Med78_4-601-WT-2</strain>
    </source>
</reference>
<name>A0AA44IHB7_PARBF</name>
<evidence type="ECO:0000313" key="3">
    <source>
        <dbReference type="Proteomes" id="UP000573963"/>
    </source>
</evidence>
<keyword evidence="1" id="KW-0812">Transmembrane</keyword>
<accession>A0AA44IHB7</accession>
<dbReference type="RefSeq" id="WP_160165085.1">
    <property type="nucleotide sequence ID" value="NZ_BROK01000011.1"/>
</dbReference>
<dbReference type="AlphaFoldDB" id="A0AA44IHB7"/>
<evidence type="ECO:0000256" key="1">
    <source>
        <dbReference type="SAM" id="Phobius"/>
    </source>
</evidence>
<evidence type="ECO:0000313" key="2">
    <source>
        <dbReference type="EMBL" id="NME09820.1"/>
    </source>
</evidence>
<dbReference type="Proteomes" id="UP000573963">
    <property type="component" value="Unassembled WGS sequence"/>
</dbReference>